<name>A0ABN7YKP4_9BURK</name>
<evidence type="ECO:0000256" key="2">
    <source>
        <dbReference type="SAM" id="SignalP"/>
    </source>
</evidence>
<feature type="region of interest" description="Disordered" evidence="1">
    <location>
        <begin position="27"/>
        <end position="65"/>
    </location>
</feature>
<evidence type="ECO:0000256" key="1">
    <source>
        <dbReference type="SAM" id="MobiDB-lite"/>
    </source>
</evidence>
<keyword evidence="4" id="KW-1185">Reference proteome</keyword>
<dbReference type="EMBL" id="CAJZAF010000011">
    <property type="protein sequence ID" value="CAG9172705.1"/>
    <property type="molecule type" value="Genomic_DNA"/>
</dbReference>
<feature type="compositionally biased region" description="Basic and acidic residues" evidence="1">
    <location>
        <begin position="30"/>
        <end position="43"/>
    </location>
</feature>
<protein>
    <recommendedName>
        <fullName evidence="5">LTXXQ motif family protein</fullName>
    </recommendedName>
</protein>
<evidence type="ECO:0000313" key="4">
    <source>
        <dbReference type="Proteomes" id="UP000701702"/>
    </source>
</evidence>
<dbReference type="RefSeq" id="WP_224002382.1">
    <property type="nucleotide sequence ID" value="NZ_CAJZAF010000011.1"/>
</dbReference>
<feature type="signal peptide" evidence="2">
    <location>
        <begin position="1"/>
        <end position="24"/>
    </location>
</feature>
<gene>
    <name evidence="3" type="ORF">LMG23994_02472</name>
</gene>
<reference evidence="3 4" key="1">
    <citation type="submission" date="2021-08" db="EMBL/GenBank/DDBJ databases">
        <authorList>
            <person name="Peeters C."/>
        </authorList>
    </citation>
    <scope>NUCLEOTIDE SEQUENCE [LARGE SCALE GENOMIC DNA]</scope>
    <source>
        <strain evidence="3 4">LMG 23994</strain>
    </source>
</reference>
<proteinExistence type="predicted"/>
<keyword evidence="2" id="KW-0732">Signal</keyword>
<dbReference type="Proteomes" id="UP000701702">
    <property type="component" value="Unassembled WGS sequence"/>
</dbReference>
<comment type="caution">
    <text evidence="3">The sequence shown here is derived from an EMBL/GenBank/DDBJ whole genome shotgun (WGS) entry which is preliminary data.</text>
</comment>
<accession>A0ABN7YKP4</accession>
<sequence length="192" mass="20027">MVHIRRLPVLLAAATIAWAPAAFSASPSTDAEHEQHHPKEAAKKPTKKPAVAPAPAPQATGNPDLDSQVAHLRAIRERLSRANTPEERQALIAERDKVMQDAMAIMHKDMERMGMAGPGKGKGQATPAQMQMCHDMMGQHMAFMQEVMPMMMDSQGMMGGGMGSGMGGGMGPGMGSGMGPGTGMGAGGAKGK</sequence>
<organism evidence="3 4">
    <name type="scientific">Cupriavidus pinatubonensis</name>
    <dbReference type="NCBI Taxonomy" id="248026"/>
    <lineage>
        <taxon>Bacteria</taxon>
        <taxon>Pseudomonadati</taxon>
        <taxon>Pseudomonadota</taxon>
        <taxon>Betaproteobacteria</taxon>
        <taxon>Burkholderiales</taxon>
        <taxon>Burkholderiaceae</taxon>
        <taxon>Cupriavidus</taxon>
    </lineage>
</organism>
<feature type="chain" id="PRO_5045158142" description="LTXXQ motif family protein" evidence="2">
    <location>
        <begin position="25"/>
        <end position="192"/>
    </location>
</feature>
<evidence type="ECO:0008006" key="5">
    <source>
        <dbReference type="Google" id="ProtNLM"/>
    </source>
</evidence>
<evidence type="ECO:0000313" key="3">
    <source>
        <dbReference type="EMBL" id="CAG9172705.1"/>
    </source>
</evidence>